<dbReference type="InterPro" id="IPR051158">
    <property type="entry name" value="Metallophosphoesterase_sf"/>
</dbReference>
<dbReference type="PANTHER" id="PTHR31302">
    <property type="entry name" value="TRANSMEMBRANE PROTEIN WITH METALLOPHOSPHOESTERASE DOMAIN-RELATED"/>
    <property type="match status" value="1"/>
</dbReference>
<dbReference type="Gene3D" id="3.60.21.10">
    <property type="match status" value="1"/>
</dbReference>
<organism evidence="3 4">
    <name type="scientific">Helicobacter canis</name>
    <dbReference type="NCBI Taxonomy" id="29419"/>
    <lineage>
        <taxon>Bacteria</taxon>
        <taxon>Pseudomonadati</taxon>
        <taxon>Campylobacterota</taxon>
        <taxon>Epsilonproteobacteria</taxon>
        <taxon>Campylobacterales</taxon>
        <taxon>Helicobacteraceae</taxon>
        <taxon>Helicobacter</taxon>
    </lineage>
</organism>
<dbReference type="AlphaFoldDB" id="A0A5M9QS15"/>
<evidence type="ECO:0000313" key="4">
    <source>
        <dbReference type="Proteomes" id="UP000323707"/>
    </source>
</evidence>
<dbReference type="InterPro" id="IPR004843">
    <property type="entry name" value="Calcineurin-like_PHP"/>
</dbReference>
<sequence>MEDTPEFAQMNGLLFPFLGSLLFVAIHIIIYFLLVRHISSRQYVRRLYSAILWINLGWSVAYMFMRYTDTPKWLFMLASISVGVAFSFLIAALIAGAINGALILIRHHHLAPRVKRYILALCCVYSLYAVYHGLADPKVEKLSMELDRLSAPLKIVQLSDVHIGGLMDEERVAKIVFLVNQTKPDIIAITGDLVDTSLANAQSALALLSALRAKYGVYYVLGNHEYIHDVQDMLEYLPSLGIRVLLNENLTIGTPELINLAGSADLMGDRLGFLRPDFEKTLANLNPTLPTILLTHQPKVINILPESLLAKADLLLTGHTHGGQIFPISLAVLLQQPYLKGLHKTKTDGYIYVSEGTGFWGPPMRALSDAEITLFELLPPRAKPTN</sequence>
<reference evidence="3 4" key="1">
    <citation type="submission" date="2019-09" db="EMBL/GenBank/DDBJ databases">
        <title>Draft genome sequence of various Type strains from the CCUG.</title>
        <authorList>
            <person name="Pineiro-Iglesias B."/>
            <person name="Tunovic T."/>
            <person name="Unosson C."/>
            <person name="Inganas E."/>
            <person name="Ohlen M."/>
            <person name="Cardew S."/>
            <person name="Jensie-Markopoulos S."/>
            <person name="Salva-Serra F."/>
            <person name="Jaen-Luchoro D."/>
            <person name="Karlsson R."/>
            <person name="Svensson-Stadler L."/>
            <person name="Chun J."/>
            <person name="Moore E."/>
        </authorList>
    </citation>
    <scope>NUCLEOTIDE SEQUENCE [LARGE SCALE GENOMIC DNA]</scope>
    <source>
        <strain evidence="3 4">CCUG 32756T</strain>
    </source>
</reference>
<keyword evidence="1" id="KW-0812">Transmembrane</keyword>
<dbReference type="PANTHER" id="PTHR31302:SF0">
    <property type="entry name" value="TRANSMEMBRANE PROTEIN WITH METALLOPHOSPHOESTERASE DOMAIN"/>
    <property type="match status" value="1"/>
</dbReference>
<dbReference type="SUPFAM" id="SSF56300">
    <property type="entry name" value="Metallo-dependent phosphatases"/>
    <property type="match status" value="1"/>
</dbReference>
<evidence type="ECO:0000313" key="3">
    <source>
        <dbReference type="EMBL" id="KAA8711494.1"/>
    </source>
</evidence>
<accession>A0A5M9QS15</accession>
<keyword evidence="1" id="KW-0472">Membrane</keyword>
<evidence type="ECO:0000259" key="2">
    <source>
        <dbReference type="Pfam" id="PF00149"/>
    </source>
</evidence>
<evidence type="ECO:0000256" key="1">
    <source>
        <dbReference type="SAM" id="Phobius"/>
    </source>
</evidence>
<feature type="transmembrane region" description="Helical" evidence="1">
    <location>
        <begin position="73"/>
        <end position="105"/>
    </location>
</feature>
<dbReference type="InterPro" id="IPR029052">
    <property type="entry name" value="Metallo-depent_PP-like"/>
</dbReference>
<dbReference type="CDD" id="cd07385">
    <property type="entry name" value="MPP_YkuE_C"/>
    <property type="match status" value="1"/>
</dbReference>
<dbReference type="GO" id="GO:0016787">
    <property type="term" value="F:hydrolase activity"/>
    <property type="evidence" value="ECO:0007669"/>
    <property type="project" value="InterPro"/>
</dbReference>
<protein>
    <submittedName>
        <fullName evidence="3">Metallophosphoesterase</fullName>
    </submittedName>
</protein>
<feature type="domain" description="Calcineurin-like phosphoesterase" evidence="2">
    <location>
        <begin position="153"/>
        <end position="322"/>
    </location>
</feature>
<dbReference type="EMBL" id="VXKE01000001">
    <property type="protein sequence ID" value="KAA8711494.1"/>
    <property type="molecule type" value="Genomic_DNA"/>
</dbReference>
<proteinExistence type="predicted"/>
<dbReference type="Proteomes" id="UP000323707">
    <property type="component" value="Unassembled WGS sequence"/>
</dbReference>
<dbReference type="RefSeq" id="WP_150336583.1">
    <property type="nucleotide sequence ID" value="NZ_JAERIX010000056.1"/>
</dbReference>
<comment type="caution">
    <text evidence="3">The sequence shown here is derived from an EMBL/GenBank/DDBJ whole genome shotgun (WGS) entry which is preliminary data.</text>
</comment>
<feature type="transmembrane region" description="Helical" evidence="1">
    <location>
        <begin position="47"/>
        <end position="67"/>
    </location>
</feature>
<dbReference type="Pfam" id="PF00149">
    <property type="entry name" value="Metallophos"/>
    <property type="match status" value="1"/>
</dbReference>
<name>A0A5M9QS15_9HELI</name>
<feature type="transmembrane region" description="Helical" evidence="1">
    <location>
        <begin position="12"/>
        <end position="35"/>
    </location>
</feature>
<feature type="transmembrane region" description="Helical" evidence="1">
    <location>
        <begin position="117"/>
        <end position="134"/>
    </location>
</feature>
<keyword evidence="1" id="KW-1133">Transmembrane helix</keyword>
<gene>
    <name evidence="3" type="ORF">F4V45_00510</name>
</gene>